<reference evidence="1" key="1">
    <citation type="journal article" date="2023" name="Int. J. Syst. Evol. Microbiol.">
        <title>&lt;i&gt;Shewanella septentrionalis&lt;/i&gt; sp. nov. and &lt;i&gt;Shewanella holmiensis&lt;/i&gt; sp. nov., isolated from Baltic Sea water and sediments.</title>
        <authorList>
            <person name="Martin-Rodriguez A.J."/>
            <person name="Thorell K."/>
            <person name="Joffre E."/>
            <person name="Jensie-Markopoulos S."/>
            <person name="Moore E.R.B."/>
            <person name="Sjoling A."/>
        </authorList>
    </citation>
    <scope>NUCLEOTIDE SEQUENCE</scope>
    <source>
        <strain evidence="1">SP1W3</strain>
    </source>
</reference>
<dbReference type="Proteomes" id="UP001155604">
    <property type="component" value="Unassembled WGS sequence"/>
</dbReference>
<dbReference type="EMBL" id="JAMTCC010000091">
    <property type="protein sequence ID" value="MCT7948108.1"/>
    <property type="molecule type" value="Genomic_DNA"/>
</dbReference>
<protein>
    <submittedName>
        <fullName evidence="1">Uncharacterized protein</fullName>
    </submittedName>
</protein>
<keyword evidence="2" id="KW-1185">Reference proteome</keyword>
<proteinExistence type="predicted"/>
<sequence length="15" mass="1836">MSRPTVYRMLLRGKK</sequence>
<accession>A0A9X3B3Y3</accession>
<evidence type="ECO:0000313" key="2">
    <source>
        <dbReference type="Proteomes" id="UP001155604"/>
    </source>
</evidence>
<comment type="caution">
    <text evidence="1">The sequence shown here is derived from an EMBL/GenBank/DDBJ whole genome shotgun (WGS) entry which is preliminary data.</text>
</comment>
<evidence type="ECO:0000313" key="1">
    <source>
        <dbReference type="EMBL" id="MCT7948108.1"/>
    </source>
</evidence>
<organism evidence="1 2">
    <name type="scientific">Shewanella septentrionalis</name>
    <dbReference type="NCBI Taxonomy" id="2952223"/>
    <lineage>
        <taxon>Bacteria</taxon>
        <taxon>Pseudomonadati</taxon>
        <taxon>Pseudomonadota</taxon>
        <taxon>Gammaproteobacteria</taxon>
        <taxon>Alteromonadales</taxon>
        <taxon>Shewanellaceae</taxon>
        <taxon>Shewanella</taxon>
    </lineage>
</organism>
<name>A0A9X3B3Y3_9GAMM</name>
<gene>
    <name evidence="1" type="ORF">NE536_22460</name>
</gene>